<keyword evidence="3 7" id="KW-0732">Signal</keyword>
<dbReference type="InterPro" id="IPR012336">
    <property type="entry name" value="Thioredoxin-like_fold"/>
</dbReference>
<feature type="domain" description="Thioredoxin-like fold" evidence="9">
    <location>
        <begin position="107"/>
        <end position="231"/>
    </location>
</feature>
<accession>A0A7C9P2J1</accession>
<dbReference type="SUPFAM" id="SSF54423">
    <property type="entry name" value="DsbC/DsbG N-terminal domain-like"/>
    <property type="match status" value="1"/>
</dbReference>
<name>A0A7C9P2J1_9PROT</name>
<dbReference type="Gene3D" id="3.40.30.10">
    <property type="entry name" value="Glutaredoxin"/>
    <property type="match status" value="1"/>
</dbReference>
<gene>
    <name evidence="10" type="ORF">GZ085_02225</name>
</gene>
<dbReference type="InterPro" id="IPR018950">
    <property type="entry name" value="DiS-bond_isomerase_DsbC/G_N"/>
</dbReference>
<evidence type="ECO:0000256" key="4">
    <source>
        <dbReference type="ARBA" id="ARBA00022764"/>
    </source>
</evidence>
<comment type="similarity">
    <text evidence="2 7">Belongs to the thioredoxin family. DsbC subfamily.</text>
</comment>
<dbReference type="Pfam" id="PF10411">
    <property type="entry name" value="DsbC_N"/>
    <property type="match status" value="1"/>
</dbReference>
<feature type="signal peptide" evidence="7">
    <location>
        <begin position="1"/>
        <end position="20"/>
    </location>
</feature>
<comment type="function">
    <text evidence="7">Required for disulfide bond formation in some periplasmic proteins. Acts by transferring its disulfide bond to other proteins and is reduced in the process.</text>
</comment>
<dbReference type="InterPro" id="IPR009094">
    <property type="entry name" value="DiS-bond_isomerase_DsbC/G_N_sf"/>
</dbReference>
<comment type="caution">
    <text evidence="10">The sequence shown here is derived from an EMBL/GenBank/DDBJ whole genome shotgun (WGS) entry which is preliminary data.</text>
</comment>
<dbReference type="InterPro" id="IPR036249">
    <property type="entry name" value="Thioredoxin-like_sf"/>
</dbReference>
<keyword evidence="4 7" id="KW-0574">Periplasm</keyword>
<evidence type="ECO:0000256" key="1">
    <source>
        <dbReference type="ARBA" id="ARBA00004418"/>
    </source>
</evidence>
<evidence type="ECO:0000256" key="3">
    <source>
        <dbReference type="ARBA" id="ARBA00022729"/>
    </source>
</evidence>
<keyword evidence="6 7" id="KW-0676">Redox-active center</keyword>
<dbReference type="AlphaFoldDB" id="A0A7C9P2J1"/>
<dbReference type="PANTHER" id="PTHR35272">
    <property type="entry name" value="THIOL:DISULFIDE INTERCHANGE PROTEIN DSBC-RELATED"/>
    <property type="match status" value="1"/>
</dbReference>
<sequence length="236" mass="26025">MKVIPLALAATLMLASSVHANETVIRKALLQQFPSAQISSIKKTPYSGLYEVYLDGQLLYADAKAQYLFTGDVIDLKNRRNLTQARLNQLQAVNWNTLPLNYALKTVKGNGSRKLAVFSDVDCPYCRKFEAELTKVDNITVYTFLYPIEGLHPKAVQTSKQIWCAPDRNKAWDEYITGGTVPSNDGKCANPIDETIALGLKLKVSGTPTLIFANGQRVPGMVPAAQLERLLTAHAK</sequence>
<evidence type="ECO:0000259" key="8">
    <source>
        <dbReference type="Pfam" id="PF10411"/>
    </source>
</evidence>
<dbReference type="Proteomes" id="UP000483432">
    <property type="component" value="Unassembled WGS sequence"/>
</dbReference>
<feature type="chain" id="PRO_5029038884" description="Thiol:disulfide interchange protein" evidence="7">
    <location>
        <begin position="21"/>
        <end position="236"/>
    </location>
</feature>
<evidence type="ECO:0000256" key="6">
    <source>
        <dbReference type="ARBA" id="ARBA00023284"/>
    </source>
</evidence>
<reference evidence="10 11" key="1">
    <citation type="submission" date="2019-09" db="EMBL/GenBank/DDBJ databases">
        <title>H2 Metabolism Revealed by Metagenomic Analysis in Subglacial Sediment of East Antarctica.</title>
        <authorList>
            <person name="Yang Z."/>
            <person name="Zhang Y."/>
            <person name="Lv Y."/>
            <person name="Yan W."/>
            <person name="Xiao X."/>
            <person name="Sun B."/>
            <person name="Ma H."/>
        </authorList>
    </citation>
    <scope>NUCLEOTIDE SEQUENCE [LARGE SCALE GENOMIC DNA]</scope>
    <source>
        <strain evidence="10">Bin2_2</strain>
    </source>
</reference>
<evidence type="ECO:0000259" key="9">
    <source>
        <dbReference type="Pfam" id="PF13098"/>
    </source>
</evidence>
<evidence type="ECO:0000313" key="11">
    <source>
        <dbReference type="Proteomes" id="UP000483432"/>
    </source>
</evidence>
<feature type="domain" description="Disulphide bond isomerase DsbC/G N-terminal" evidence="8">
    <location>
        <begin position="17"/>
        <end position="84"/>
    </location>
</feature>
<keyword evidence="5" id="KW-1015">Disulfide bond</keyword>
<dbReference type="SUPFAM" id="SSF52833">
    <property type="entry name" value="Thioredoxin-like"/>
    <property type="match status" value="1"/>
</dbReference>
<evidence type="ECO:0000313" key="10">
    <source>
        <dbReference type="EMBL" id="NDP47206.1"/>
    </source>
</evidence>
<proteinExistence type="inferred from homology"/>
<dbReference type="Gene3D" id="3.10.450.70">
    <property type="entry name" value="Disulphide bond isomerase, DsbC/G, N-terminal"/>
    <property type="match status" value="1"/>
</dbReference>
<evidence type="ECO:0000256" key="2">
    <source>
        <dbReference type="ARBA" id="ARBA00009813"/>
    </source>
</evidence>
<evidence type="ECO:0000256" key="7">
    <source>
        <dbReference type="RuleBase" id="RU364038"/>
    </source>
</evidence>
<dbReference type="CDD" id="cd03020">
    <property type="entry name" value="DsbA_DsbC_DsbG"/>
    <property type="match status" value="1"/>
</dbReference>
<comment type="subcellular location">
    <subcellularLocation>
        <location evidence="1 7">Periplasm</location>
    </subcellularLocation>
</comment>
<organism evidence="10 11">
    <name type="scientific">Sulfuriferula multivorans</name>
    <dbReference type="NCBI Taxonomy" id="1559896"/>
    <lineage>
        <taxon>Bacteria</taxon>
        <taxon>Pseudomonadati</taxon>
        <taxon>Pseudomonadota</taxon>
        <taxon>Betaproteobacteria</taxon>
        <taxon>Nitrosomonadales</taxon>
        <taxon>Sulfuricellaceae</taxon>
        <taxon>Sulfuriferula</taxon>
    </lineage>
</organism>
<protein>
    <recommendedName>
        <fullName evidence="7">Thiol:disulfide interchange protein</fullName>
    </recommendedName>
</protein>
<dbReference type="EMBL" id="JAAFGW010000018">
    <property type="protein sequence ID" value="NDP47206.1"/>
    <property type="molecule type" value="Genomic_DNA"/>
</dbReference>
<evidence type="ECO:0000256" key="5">
    <source>
        <dbReference type="ARBA" id="ARBA00023157"/>
    </source>
</evidence>
<dbReference type="InterPro" id="IPR051470">
    <property type="entry name" value="Thiol:disulfide_interchange"/>
</dbReference>
<dbReference type="GO" id="GO:0042597">
    <property type="term" value="C:periplasmic space"/>
    <property type="evidence" value="ECO:0007669"/>
    <property type="project" value="UniProtKB-SubCell"/>
</dbReference>
<dbReference type="PANTHER" id="PTHR35272:SF3">
    <property type="entry name" value="THIOL:DISULFIDE INTERCHANGE PROTEIN DSBC"/>
    <property type="match status" value="1"/>
</dbReference>
<dbReference type="Pfam" id="PF13098">
    <property type="entry name" value="Thioredoxin_2"/>
    <property type="match status" value="1"/>
</dbReference>
<dbReference type="InterPro" id="IPR033954">
    <property type="entry name" value="DiS-bond_Isoase_DsbC/G"/>
</dbReference>